<evidence type="ECO:0000313" key="3">
    <source>
        <dbReference type="Proteomes" id="UP001176059"/>
    </source>
</evidence>
<proteinExistence type="predicted"/>
<gene>
    <name evidence="2" type="ORF">DFJ43DRAFT_1041815</name>
</gene>
<accession>A0AA38JDT4</accession>
<feature type="region of interest" description="Disordered" evidence="1">
    <location>
        <begin position="32"/>
        <end position="64"/>
    </location>
</feature>
<organism evidence="2 3">
    <name type="scientific">Lentinula guzmanii</name>
    <dbReference type="NCBI Taxonomy" id="2804957"/>
    <lineage>
        <taxon>Eukaryota</taxon>
        <taxon>Fungi</taxon>
        <taxon>Dikarya</taxon>
        <taxon>Basidiomycota</taxon>
        <taxon>Agaricomycotina</taxon>
        <taxon>Agaricomycetes</taxon>
        <taxon>Agaricomycetidae</taxon>
        <taxon>Agaricales</taxon>
        <taxon>Marasmiineae</taxon>
        <taxon>Omphalotaceae</taxon>
        <taxon>Lentinula</taxon>
    </lineage>
</organism>
<sequence>MANDPTTIIQAKSCVRLHKGYNDGIKKLKLKRDRVQRETRKERGPPAMNLMYSSSEGDEESGGTDCVTLKRECLETVSATPSPSCSESSGIAEGDSKTEGSLMKASTGPAGATVKKEDIEANESIRYGGVASKALNRLMLTALTGKLCALLTKEMKDRLLTLLALQLQSGKVEPTEAYQKLPHLSAGLPMEMLFIRVDLFQQERAMLFPLHSLVSKFVRILDHMSRLMIFMSLD</sequence>
<comment type="caution">
    <text evidence="2">The sequence shown here is derived from an EMBL/GenBank/DDBJ whole genome shotgun (WGS) entry which is preliminary data.</text>
</comment>
<reference evidence="2" key="2">
    <citation type="journal article" date="2023" name="Proc. Natl. Acad. Sci. U.S.A.">
        <title>A global phylogenomic analysis of the shiitake genus Lentinula.</title>
        <authorList>
            <person name="Sierra-Patev S."/>
            <person name="Min B."/>
            <person name="Naranjo-Ortiz M."/>
            <person name="Looney B."/>
            <person name="Konkel Z."/>
            <person name="Slot J.C."/>
            <person name="Sakamoto Y."/>
            <person name="Steenwyk J.L."/>
            <person name="Rokas A."/>
            <person name="Carro J."/>
            <person name="Camarero S."/>
            <person name="Ferreira P."/>
            <person name="Molpeceres G."/>
            <person name="Ruiz-Duenas F.J."/>
            <person name="Serrano A."/>
            <person name="Henrissat B."/>
            <person name="Drula E."/>
            <person name="Hughes K.W."/>
            <person name="Mata J.L."/>
            <person name="Ishikawa N.K."/>
            <person name="Vargas-Isla R."/>
            <person name="Ushijima S."/>
            <person name="Smith C.A."/>
            <person name="Donoghue J."/>
            <person name="Ahrendt S."/>
            <person name="Andreopoulos W."/>
            <person name="He G."/>
            <person name="LaButti K."/>
            <person name="Lipzen A."/>
            <person name="Ng V."/>
            <person name="Riley R."/>
            <person name="Sandor L."/>
            <person name="Barry K."/>
            <person name="Martinez A.T."/>
            <person name="Xiao Y."/>
            <person name="Gibbons J.G."/>
            <person name="Terashima K."/>
            <person name="Grigoriev I.V."/>
            <person name="Hibbett D."/>
        </authorList>
    </citation>
    <scope>NUCLEOTIDE SEQUENCE</scope>
    <source>
        <strain evidence="2">ET3784</strain>
    </source>
</reference>
<keyword evidence="3" id="KW-1185">Reference proteome</keyword>
<name>A0AA38JDT4_9AGAR</name>
<reference evidence="2" key="1">
    <citation type="submission" date="2022-08" db="EMBL/GenBank/DDBJ databases">
        <authorList>
            <consortium name="DOE Joint Genome Institute"/>
            <person name="Min B."/>
            <person name="Sierra-Patev S."/>
            <person name="Naranjo-Ortiz M."/>
            <person name="Looney B."/>
            <person name="Konkel Z."/>
            <person name="Slot J.C."/>
            <person name="Sakamoto Y."/>
            <person name="Steenwyk J.L."/>
            <person name="Rokas A."/>
            <person name="Carro J."/>
            <person name="Camarero S."/>
            <person name="Ferreira P."/>
            <person name="Molpeceres G."/>
            <person name="Ruiz-duenas F.J."/>
            <person name="Serrano A."/>
            <person name="Henrissat B."/>
            <person name="Drula E."/>
            <person name="Hughes K.W."/>
            <person name="Mata J.L."/>
            <person name="Ishikawa N.K."/>
            <person name="Vargas-Isla R."/>
            <person name="Ushijima S."/>
            <person name="Smith C.A."/>
            <person name="Ahrendt S."/>
            <person name="Andreopoulos W."/>
            <person name="He G."/>
            <person name="LaButti K."/>
            <person name="Lipzen A."/>
            <person name="Ng V."/>
            <person name="Riley R."/>
            <person name="Sandor L."/>
            <person name="Barry K."/>
            <person name="Martinez A.T."/>
            <person name="Xiao Y."/>
            <person name="Gibbons J.G."/>
            <person name="Terashima K."/>
            <person name="Hibbett D.S."/>
            <person name="Grigoriev I.V."/>
        </authorList>
    </citation>
    <scope>NUCLEOTIDE SEQUENCE</scope>
    <source>
        <strain evidence="2">ET3784</strain>
    </source>
</reference>
<feature type="compositionally biased region" description="Low complexity" evidence="1">
    <location>
        <begin position="79"/>
        <end position="89"/>
    </location>
</feature>
<feature type="compositionally biased region" description="Basic and acidic residues" evidence="1">
    <location>
        <begin position="33"/>
        <end position="44"/>
    </location>
</feature>
<dbReference type="AlphaFoldDB" id="A0AA38JDT4"/>
<dbReference type="EMBL" id="JANVFO010000050">
    <property type="protein sequence ID" value="KAJ3724229.1"/>
    <property type="molecule type" value="Genomic_DNA"/>
</dbReference>
<feature type="region of interest" description="Disordered" evidence="1">
    <location>
        <begin position="79"/>
        <end position="109"/>
    </location>
</feature>
<evidence type="ECO:0000313" key="2">
    <source>
        <dbReference type="EMBL" id="KAJ3724229.1"/>
    </source>
</evidence>
<evidence type="ECO:0000256" key="1">
    <source>
        <dbReference type="SAM" id="MobiDB-lite"/>
    </source>
</evidence>
<dbReference type="Proteomes" id="UP001176059">
    <property type="component" value="Unassembled WGS sequence"/>
</dbReference>
<protein>
    <submittedName>
        <fullName evidence="2">Uncharacterized protein</fullName>
    </submittedName>
</protein>